<dbReference type="GO" id="GO:0008009">
    <property type="term" value="F:chemokine activity"/>
    <property type="evidence" value="ECO:0007669"/>
    <property type="project" value="InterPro"/>
</dbReference>
<evidence type="ECO:0000313" key="9">
    <source>
        <dbReference type="Proteomes" id="UP000288216"/>
    </source>
</evidence>
<dbReference type="GO" id="GO:0006955">
    <property type="term" value="P:immune response"/>
    <property type="evidence" value="ECO:0007669"/>
    <property type="project" value="InterPro"/>
</dbReference>
<dbReference type="PROSITE" id="PS00471">
    <property type="entry name" value="SMALL_CYTOKINES_CXC"/>
    <property type="match status" value="1"/>
</dbReference>
<dbReference type="PANTHER" id="PTHR12015">
    <property type="entry name" value="SMALL INDUCIBLE CYTOKINE A"/>
    <property type="match status" value="1"/>
</dbReference>
<dbReference type="CDD" id="cd00273">
    <property type="entry name" value="Chemokine_CXC"/>
    <property type="match status" value="2"/>
</dbReference>
<feature type="domain" description="Chemokine interleukin-8-like" evidence="7">
    <location>
        <begin position="86"/>
        <end position="147"/>
    </location>
</feature>
<accession>A0A401PVD4</accession>
<keyword evidence="5" id="KW-1015">Disulfide bond</keyword>
<evidence type="ECO:0000256" key="4">
    <source>
        <dbReference type="ARBA" id="ARBA00022525"/>
    </source>
</evidence>
<evidence type="ECO:0000313" key="8">
    <source>
        <dbReference type="EMBL" id="GCB77086.1"/>
    </source>
</evidence>
<dbReference type="PRINTS" id="PR00437">
    <property type="entry name" value="SMALLCYTKCXC"/>
</dbReference>
<dbReference type="InterPro" id="IPR001089">
    <property type="entry name" value="Chemokine_CXC"/>
</dbReference>
<keyword evidence="9" id="KW-1185">Reference proteome</keyword>
<evidence type="ECO:0000256" key="1">
    <source>
        <dbReference type="ARBA" id="ARBA00004613"/>
    </source>
</evidence>
<evidence type="ECO:0000256" key="2">
    <source>
        <dbReference type="ARBA" id="ARBA00010665"/>
    </source>
</evidence>
<evidence type="ECO:0000256" key="5">
    <source>
        <dbReference type="ARBA" id="ARBA00023157"/>
    </source>
</evidence>
<evidence type="ECO:0000259" key="7">
    <source>
        <dbReference type="SMART" id="SM00199"/>
    </source>
</evidence>
<feature type="domain" description="Chemokine interleukin-8-like" evidence="7">
    <location>
        <begin position="9"/>
        <end position="70"/>
    </location>
</feature>
<comment type="subcellular location">
    <subcellularLocation>
        <location evidence="1 6">Secreted</location>
    </subcellularLocation>
</comment>
<dbReference type="Gene3D" id="2.40.50.40">
    <property type="match status" value="3"/>
</dbReference>
<dbReference type="InterPro" id="IPR033899">
    <property type="entry name" value="CXC_Chemokine_domain"/>
</dbReference>
<dbReference type="EMBL" id="BFAA01012816">
    <property type="protein sequence ID" value="GCB77086.1"/>
    <property type="molecule type" value="Genomic_DNA"/>
</dbReference>
<protein>
    <recommendedName>
        <fullName evidence="6">C-X-C motif chemokine</fullName>
    </recommendedName>
</protein>
<evidence type="ECO:0000256" key="6">
    <source>
        <dbReference type="RuleBase" id="RU361149"/>
    </source>
</evidence>
<proteinExistence type="inferred from homology"/>
<dbReference type="OMA" id="CNCANHI"/>
<dbReference type="Proteomes" id="UP000288216">
    <property type="component" value="Unassembled WGS sequence"/>
</dbReference>
<name>A0A401PVD4_SCYTO</name>
<dbReference type="OrthoDB" id="9948647at2759"/>
<dbReference type="SMART" id="SM00199">
    <property type="entry name" value="SCY"/>
    <property type="match status" value="3"/>
</dbReference>
<evidence type="ECO:0000256" key="3">
    <source>
        <dbReference type="ARBA" id="ARBA00022514"/>
    </source>
</evidence>
<keyword evidence="3 6" id="KW-0202">Cytokine</keyword>
<comment type="similarity">
    <text evidence="2 6">Belongs to the intercrine alpha (chemokine CxC) family.</text>
</comment>
<keyword evidence="6" id="KW-0145">Chemotaxis</keyword>
<dbReference type="GO" id="GO:0006952">
    <property type="term" value="P:defense response"/>
    <property type="evidence" value="ECO:0007669"/>
    <property type="project" value="InterPro"/>
</dbReference>
<dbReference type="AlphaFoldDB" id="A0A401PVD4"/>
<dbReference type="Pfam" id="PF00048">
    <property type="entry name" value="IL8"/>
    <property type="match status" value="3"/>
</dbReference>
<dbReference type="SUPFAM" id="SSF54117">
    <property type="entry name" value="Interleukin 8-like chemokines"/>
    <property type="match status" value="3"/>
</dbReference>
<keyword evidence="4 6" id="KW-0964">Secreted</keyword>
<comment type="caution">
    <text evidence="8">The sequence shown here is derived from an EMBL/GenBank/DDBJ whole genome shotgun (WGS) entry which is preliminary data.</text>
</comment>
<organism evidence="8 9">
    <name type="scientific">Scyliorhinus torazame</name>
    <name type="common">Cloudy catshark</name>
    <name type="synonym">Catulus torazame</name>
    <dbReference type="NCBI Taxonomy" id="75743"/>
    <lineage>
        <taxon>Eukaryota</taxon>
        <taxon>Metazoa</taxon>
        <taxon>Chordata</taxon>
        <taxon>Craniata</taxon>
        <taxon>Vertebrata</taxon>
        <taxon>Chondrichthyes</taxon>
        <taxon>Elasmobranchii</taxon>
        <taxon>Galeomorphii</taxon>
        <taxon>Galeoidea</taxon>
        <taxon>Carcharhiniformes</taxon>
        <taxon>Scyliorhinidae</taxon>
        <taxon>Scyliorhinus</taxon>
    </lineage>
</organism>
<dbReference type="InterPro" id="IPR036048">
    <property type="entry name" value="Interleukin_8-like_sf"/>
</dbReference>
<gene>
    <name evidence="8" type="ORF">scyTo_0018425</name>
</gene>
<feature type="domain" description="Chemokine interleukin-8-like" evidence="7">
    <location>
        <begin position="163"/>
        <end position="213"/>
    </location>
</feature>
<dbReference type="InterPro" id="IPR018048">
    <property type="entry name" value="Chemokine_CXC_CS"/>
</dbReference>
<sequence>TPIERTIVEPRCQCLRSSSELISPEMMRNIEIFPITSNCSRVEVIITLTNETRFCVNSEASWVKPMINRTLQQHFEGTHTIMRNIQPRCNCANHISHSIDPNTMKNIEIIPITSHCSRVQVIISLKDGTKICVNPAASWVKPMVDRTLQQHFRSTLTIRSRVQSRCQCDNHTSHPINPHRMKDIEIFPIGSRCSRVEVIITLKDGRKNFEMRMAEETSNIAAGKNQNNSLMDSLHERWKFTSVFYSSLIVTAISKRQTHLDLFQLNSIKESNLIQTSWFNHLY</sequence>
<dbReference type="InterPro" id="IPR001811">
    <property type="entry name" value="Chemokine_IL8-like_dom"/>
</dbReference>
<feature type="non-terminal residue" evidence="8">
    <location>
        <position position="1"/>
    </location>
</feature>
<dbReference type="GO" id="GO:0005615">
    <property type="term" value="C:extracellular space"/>
    <property type="evidence" value="ECO:0007669"/>
    <property type="project" value="UniProtKB-UniRule"/>
</dbReference>
<dbReference type="InterPro" id="IPR039809">
    <property type="entry name" value="Chemokine_b/g/d"/>
</dbReference>
<dbReference type="PANTHER" id="PTHR12015:SF198">
    <property type="entry name" value="PLATELET BASIC PROTEIN"/>
    <property type="match status" value="1"/>
</dbReference>
<reference evidence="8 9" key="1">
    <citation type="journal article" date="2018" name="Nat. Ecol. Evol.">
        <title>Shark genomes provide insights into elasmobranch evolution and the origin of vertebrates.</title>
        <authorList>
            <person name="Hara Y"/>
            <person name="Yamaguchi K"/>
            <person name="Onimaru K"/>
            <person name="Kadota M"/>
            <person name="Koyanagi M"/>
            <person name="Keeley SD"/>
            <person name="Tatsumi K"/>
            <person name="Tanaka K"/>
            <person name="Motone F"/>
            <person name="Kageyama Y"/>
            <person name="Nozu R"/>
            <person name="Adachi N"/>
            <person name="Nishimura O"/>
            <person name="Nakagawa R"/>
            <person name="Tanegashima C"/>
            <person name="Kiyatake I"/>
            <person name="Matsumoto R"/>
            <person name="Murakumo K"/>
            <person name="Nishida K"/>
            <person name="Terakita A"/>
            <person name="Kuratani S"/>
            <person name="Sato K"/>
            <person name="Hyodo S Kuraku.S."/>
        </authorList>
    </citation>
    <scope>NUCLEOTIDE SEQUENCE [LARGE SCALE GENOMIC DNA]</scope>
</reference>